<keyword evidence="1" id="KW-1133">Transmembrane helix</keyword>
<evidence type="ECO:0000313" key="2">
    <source>
        <dbReference type="EMBL" id="MFB9094946.1"/>
    </source>
</evidence>
<proteinExistence type="predicted"/>
<dbReference type="RefSeq" id="WP_236454498.1">
    <property type="nucleotide sequence ID" value="NZ_CBCSGE010000007.1"/>
</dbReference>
<comment type="caution">
    <text evidence="2">The sequence shown here is derived from an EMBL/GenBank/DDBJ whole genome shotgun (WGS) entry which is preliminary data.</text>
</comment>
<accession>A0ABV5GHU6</accession>
<protein>
    <submittedName>
        <fullName evidence="2">DUF6095 family protein</fullName>
    </submittedName>
</protein>
<feature type="transmembrane region" description="Helical" evidence="1">
    <location>
        <begin position="12"/>
        <end position="29"/>
    </location>
</feature>
<feature type="transmembrane region" description="Helical" evidence="1">
    <location>
        <begin position="41"/>
        <end position="60"/>
    </location>
</feature>
<name>A0ABV5GHU6_9FLAO</name>
<sequence>MATNRKILAKGIKYLSACLPLLFIGPIVINSSFKNEESPLFLYILILGILICGFAIFLGFKGLNTIMKSLFDGNK</sequence>
<dbReference type="EMBL" id="JBHMEY010000001">
    <property type="protein sequence ID" value="MFB9094946.1"/>
    <property type="molecule type" value="Genomic_DNA"/>
</dbReference>
<reference evidence="2 3" key="1">
    <citation type="submission" date="2024-09" db="EMBL/GenBank/DDBJ databases">
        <authorList>
            <person name="Sun Q."/>
            <person name="Mori K."/>
        </authorList>
    </citation>
    <scope>NUCLEOTIDE SEQUENCE [LARGE SCALE GENOMIC DNA]</scope>
    <source>
        <strain evidence="2 3">CECT 7955</strain>
    </source>
</reference>
<evidence type="ECO:0000313" key="3">
    <source>
        <dbReference type="Proteomes" id="UP001589607"/>
    </source>
</evidence>
<keyword evidence="1" id="KW-0812">Transmembrane</keyword>
<dbReference type="Pfam" id="PF19589">
    <property type="entry name" value="DUF6095"/>
    <property type="match status" value="1"/>
</dbReference>
<keyword evidence="3" id="KW-1185">Reference proteome</keyword>
<organism evidence="2 3">
    <name type="scientific">Flavobacterium jumunjinense</name>
    <dbReference type="NCBI Taxonomy" id="998845"/>
    <lineage>
        <taxon>Bacteria</taxon>
        <taxon>Pseudomonadati</taxon>
        <taxon>Bacteroidota</taxon>
        <taxon>Flavobacteriia</taxon>
        <taxon>Flavobacteriales</taxon>
        <taxon>Flavobacteriaceae</taxon>
        <taxon>Flavobacterium</taxon>
    </lineage>
</organism>
<dbReference type="Proteomes" id="UP001589607">
    <property type="component" value="Unassembled WGS sequence"/>
</dbReference>
<dbReference type="InterPro" id="IPR046077">
    <property type="entry name" value="DUF6095"/>
</dbReference>
<keyword evidence="1" id="KW-0472">Membrane</keyword>
<gene>
    <name evidence="2" type="ORF">ACFFVF_00330</name>
</gene>
<evidence type="ECO:0000256" key="1">
    <source>
        <dbReference type="SAM" id="Phobius"/>
    </source>
</evidence>